<dbReference type="SUPFAM" id="SSF53756">
    <property type="entry name" value="UDP-Glycosyltransferase/glycogen phosphorylase"/>
    <property type="match status" value="1"/>
</dbReference>
<keyword evidence="5" id="KW-0812">Transmembrane</keyword>
<comment type="catalytic activity">
    <reaction evidence="5">
        <text>glucuronate acceptor + UDP-alpha-D-glucuronate = acceptor beta-D-glucuronoside + UDP + H(+)</text>
        <dbReference type="Rhea" id="RHEA:21032"/>
        <dbReference type="ChEBI" id="CHEBI:15378"/>
        <dbReference type="ChEBI" id="CHEBI:58052"/>
        <dbReference type="ChEBI" id="CHEBI:58223"/>
        <dbReference type="ChEBI" id="CHEBI:132367"/>
        <dbReference type="ChEBI" id="CHEBI:132368"/>
        <dbReference type="EC" id="2.4.1.17"/>
    </reaction>
</comment>
<keyword evidence="3 4" id="KW-0808">Transferase</keyword>
<dbReference type="GO" id="GO:0016020">
    <property type="term" value="C:membrane"/>
    <property type="evidence" value="ECO:0007669"/>
    <property type="project" value="UniProtKB-SubCell"/>
</dbReference>
<dbReference type="PROSITE" id="PS00375">
    <property type="entry name" value="UDPGT"/>
    <property type="match status" value="1"/>
</dbReference>
<dbReference type="Gene3D" id="3.40.50.2000">
    <property type="entry name" value="Glycogen Phosphorylase B"/>
    <property type="match status" value="2"/>
</dbReference>
<evidence type="ECO:0000313" key="7">
    <source>
        <dbReference type="Proteomes" id="UP001353858"/>
    </source>
</evidence>
<evidence type="ECO:0000313" key="6">
    <source>
        <dbReference type="EMBL" id="KAK4885380.1"/>
    </source>
</evidence>
<dbReference type="Pfam" id="PF00201">
    <property type="entry name" value="UDPGT"/>
    <property type="match status" value="1"/>
</dbReference>
<evidence type="ECO:0000256" key="4">
    <source>
        <dbReference type="RuleBase" id="RU003718"/>
    </source>
</evidence>
<dbReference type="CDD" id="cd03784">
    <property type="entry name" value="GT1_Gtf-like"/>
    <property type="match status" value="1"/>
</dbReference>
<evidence type="ECO:0000256" key="2">
    <source>
        <dbReference type="ARBA" id="ARBA00022676"/>
    </source>
</evidence>
<proteinExistence type="inferred from homology"/>
<dbReference type="InterPro" id="IPR035595">
    <property type="entry name" value="UDP_glycos_trans_CS"/>
</dbReference>
<name>A0AAN7QAJ6_9COLE</name>
<gene>
    <name evidence="6" type="ORF">RN001_001651</name>
</gene>
<dbReference type="InterPro" id="IPR002213">
    <property type="entry name" value="UDP_glucos_trans"/>
</dbReference>
<evidence type="ECO:0000256" key="1">
    <source>
        <dbReference type="ARBA" id="ARBA00009995"/>
    </source>
</evidence>
<keyword evidence="5" id="KW-0472">Membrane</keyword>
<dbReference type="InterPro" id="IPR050271">
    <property type="entry name" value="UDP-glycosyltransferase"/>
</dbReference>
<accession>A0AAN7QAJ6</accession>
<feature type="chain" id="PRO_5042666042" description="UDP-glucuronosyltransferase" evidence="5">
    <location>
        <begin position="17"/>
        <end position="517"/>
    </location>
</feature>
<dbReference type="FunFam" id="3.40.50.2000:FF:000050">
    <property type="entry name" value="UDP-glucuronosyltransferase"/>
    <property type="match status" value="1"/>
</dbReference>
<sequence>MKVVLLLFACLLQVDSANILAIFHFPCKSHHILGSTLLKALARRGHDVTMVSPFPFKDPMENYTDIDITGMLEYKENHIVPKFVASHHSTMYDKMTFSIKNAEEVVELFLINPNIRKLLNSRKRYDLIILNWAMNDALLAIPHHFNVPVIVFSSIGSSLLTNKITRNPAPYSYIPNLFVNYPNHMSLMQRLNNAFWSIYFEVLDCFVNEKIQKKLLQKHFPNAPPLQDLINNVSLVFLNSHYSVEGARPYLPNMIEIGGFHVEEPEPLKTNLKAFLDAASDGFIFFSLGTNVKSSHLPKEKLENIVQTFKKLEVKVLWKFERYFENLPSNVLVDEWFPQTDILAHSNIRAFVTHGGRLSTIEAAYYGVPIVGIPFFSDQEYNIADSVNNKYGVKVAYEELSEQSLTMSLLEIINNPMYRNNAKIKASILRDQPLKPLDNAVYWVEYVIKHKGASHLQASATKLNWFEYMLIDVTIIVITLVLLLFISVYFAFKCIINLLKHMYSKQSKKVKQGKKRN</sequence>
<dbReference type="GO" id="GO:0015020">
    <property type="term" value="F:glucuronosyltransferase activity"/>
    <property type="evidence" value="ECO:0007669"/>
    <property type="project" value="UniProtKB-EC"/>
</dbReference>
<protein>
    <recommendedName>
        <fullName evidence="5">UDP-glucuronosyltransferase</fullName>
        <ecNumber evidence="5">2.4.1.17</ecNumber>
    </recommendedName>
</protein>
<comment type="subcellular location">
    <subcellularLocation>
        <location evidence="5">Membrane</location>
        <topology evidence="5">Single-pass membrane protein</topology>
    </subcellularLocation>
</comment>
<dbReference type="EMBL" id="JARPUR010000001">
    <property type="protein sequence ID" value="KAK4885380.1"/>
    <property type="molecule type" value="Genomic_DNA"/>
</dbReference>
<feature type="signal peptide" evidence="5">
    <location>
        <begin position="1"/>
        <end position="16"/>
    </location>
</feature>
<dbReference type="PANTHER" id="PTHR48043">
    <property type="entry name" value="EG:EG0003.4 PROTEIN-RELATED"/>
    <property type="match status" value="1"/>
</dbReference>
<dbReference type="AlphaFoldDB" id="A0AAN7QAJ6"/>
<reference evidence="7" key="1">
    <citation type="submission" date="2023-01" db="EMBL/GenBank/DDBJ databases">
        <title>Key to firefly adult light organ development and bioluminescence: homeobox transcription factors regulate luciferase expression and transportation to peroxisome.</title>
        <authorList>
            <person name="Fu X."/>
        </authorList>
    </citation>
    <scope>NUCLEOTIDE SEQUENCE [LARGE SCALE GENOMIC DNA]</scope>
</reference>
<dbReference type="EC" id="2.4.1.17" evidence="5"/>
<comment type="caution">
    <text evidence="6">The sequence shown here is derived from an EMBL/GenBank/DDBJ whole genome shotgun (WGS) entry which is preliminary data.</text>
</comment>
<evidence type="ECO:0000256" key="5">
    <source>
        <dbReference type="RuleBase" id="RU362059"/>
    </source>
</evidence>
<feature type="transmembrane region" description="Helical" evidence="5">
    <location>
        <begin position="465"/>
        <end position="492"/>
    </location>
</feature>
<keyword evidence="5" id="KW-1133">Transmembrane helix</keyword>
<keyword evidence="5" id="KW-0732">Signal</keyword>
<organism evidence="6 7">
    <name type="scientific">Aquatica leii</name>
    <dbReference type="NCBI Taxonomy" id="1421715"/>
    <lineage>
        <taxon>Eukaryota</taxon>
        <taxon>Metazoa</taxon>
        <taxon>Ecdysozoa</taxon>
        <taxon>Arthropoda</taxon>
        <taxon>Hexapoda</taxon>
        <taxon>Insecta</taxon>
        <taxon>Pterygota</taxon>
        <taxon>Neoptera</taxon>
        <taxon>Endopterygota</taxon>
        <taxon>Coleoptera</taxon>
        <taxon>Polyphaga</taxon>
        <taxon>Elateriformia</taxon>
        <taxon>Elateroidea</taxon>
        <taxon>Lampyridae</taxon>
        <taxon>Luciolinae</taxon>
        <taxon>Aquatica</taxon>
    </lineage>
</organism>
<evidence type="ECO:0000256" key="3">
    <source>
        <dbReference type="ARBA" id="ARBA00022679"/>
    </source>
</evidence>
<keyword evidence="7" id="KW-1185">Reference proteome</keyword>
<keyword evidence="2 4" id="KW-0328">Glycosyltransferase</keyword>
<dbReference type="Proteomes" id="UP001353858">
    <property type="component" value="Unassembled WGS sequence"/>
</dbReference>
<comment type="similarity">
    <text evidence="1 4">Belongs to the UDP-glycosyltransferase family.</text>
</comment>
<dbReference type="PANTHER" id="PTHR48043:SF159">
    <property type="entry name" value="EG:EG0003.4 PROTEIN-RELATED"/>
    <property type="match status" value="1"/>
</dbReference>